<dbReference type="CDD" id="cd11010">
    <property type="entry name" value="S1-P1_nuclease"/>
    <property type="match status" value="1"/>
</dbReference>
<feature type="chain" id="PRO_5012282429" evidence="8">
    <location>
        <begin position="23"/>
        <end position="465"/>
    </location>
</feature>
<feature type="signal peptide" evidence="8">
    <location>
        <begin position="1"/>
        <end position="22"/>
    </location>
</feature>
<dbReference type="GO" id="GO:0016788">
    <property type="term" value="F:hydrolase activity, acting on ester bonds"/>
    <property type="evidence" value="ECO:0007669"/>
    <property type="project" value="InterPro"/>
</dbReference>
<dbReference type="EMBL" id="KZ084087">
    <property type="protein sequence ID" value="OSD08209.1"/>
    <property type="molecule type" value="Genomic_DNA"/>
</dbReference>
<gene>
    <name evidence="9" type="ORF">PYCCODRAFT_1430374</name>
</gene>
<dbReference type="GO" id="GO:0006308">
    <property type="term" value="P:DNA catabolic process"/>
    <property type="evidence" value="ECO:0007669"/>
    <property type="project" value="InterPro"/>
</dbReference>
<evidence type="ECO:0000256" key="8">
    <source>
        <dbReference type="SAM" id="SignalP"/>
    </source>
</evidence>
<evidence type="ECO:0000256" key="5">
    <source>
        <dbReference type="ARBA" id="ARBA00022801"/>
    </source>
</evidence>
<evidence type="ECO:0000256" key="2">
    <source>
        <dbReference type="ARBA" id="ARBA00022722"/>
    </source>
</evidence>
<keyword evidence="5" id="KW-0378">Hydrolase</keyword>
<accession>A0A1Y2J470</accession>
<dbReference type="GO" id="GO:0003676">
    <property type="term" value="F:nucleic acid binding"/>
    <property type="evidence" value="ECO:0007669"/>
    <property type="project" value="InterPro"/>
</dbReference>
<dbReference type="InterPro" id="IPR003154">
    <property type="entry name" value="S1/P1nuclease"/>
</dbReference>
<evidence type="ECO:0000256" key="7">
    <source>
        <dbReference type="ARBA" id="ARBA00023180"/>
    </source>
</evidence>
<organism evidence="9 10">
    <name type="scientific">Trametes coccinea (strain BRFM310)</name>
    <name type="common">Pycnoporus coccineus</name>
    <dbReference type="NCBI Taxonomy" id="1353009"/>
    <lineage>
        <taxon>Eukaryota</taxon>
        <taxon>Fungi</taxon>
        <taxon>Dikarya</taxon>
        <taxon>Basidiomycota</taxon>
        <taxon>Agaricomycotina</taxon>
        <taxon>Agaricomycetes</taxon>
        <taxon>Polyporales</taxon>
        <taxon>Polyporaceae</taxon>
        <taxon>Trametes</taxon>
    </lineage>
</organism>
<dbReference type="Proteomes" id="UP000193067">
    <property type="component" value="Unassembled WGS sequence"/>
</dbReference>
<keyword evidence="6" id="KW-1015">Disulfide bond</keyword>
<sequence>MRTLPLSVALLSSCAALPAVHAWAAVGHEIIATIAQIHLPKPVLSLVCDILHPSLNLSDSPKDAAAPPCHLAPISTWADAIRTRPEYRYTAPMHYINSVDDAPPHSCQFPGPNGWMGRPTANILAALGNVTNVLRDYAKGERAVGDAEEALKFLVHWVGEMHQPLHLCGRDKGGNGVRVAWNGRVSNFHHVWDGLLIAQGVRLTPRNYTVPLSGSEGALVERHLRGAIYDPYIRRIMHEGLTDGGRFADESDAWLDCPAPSPDLQSSPSSQWTPRTPVGQALEHTLRALGVDIGLLGAPRLQALLDFNFSAALGLTTPAGTEKRWDDARMCPYAWARDVHALNCDAELPVWPHGLDAPGEHEGEESEVRGWHAVPYDVVEYGDESLMGGVVDVKQRETEEAMGLSEEGEDARTPRHPELLELDSPEYAGKLANRWVVERLLAMGGVRLAGVLTDILADVAGDVQT</sequence>
<dbReference type="STRING" id="1353009.A0A1Y2J470"/>
<evidence type="ECO:0000256" key="4">
    <source>
        <dbReference type="ARBA" id="ARBA00022759"/>
    </source>
</evidence>
<keyword evidence="2" id="KW-0540">Nuclease</keyword>
<dbReference type="OrthoDB" id="441446at2759"/>
<evidence type="ECO:0000256" key="6">
    <source>
        <dbReference type="ARBA" id="ARBA00023157"/>
    </source>
</evidence>
<protein>
    <submittedName>
        <fullName evidence="9">Phospholipase C/P1 nuclease</fullName>
    </submittedName>
</protein>
<name>A0A1Y2J470_TRAC3</name>
<dbReference type="SUPFAM" id="SSF48537">
    <property type="entry name" value="Phospholipase C/P1 nuclease"/>
    <property type="match status" value="1"/>
</dbReference>
<keyword evidence="8" id="KW-0732">Signal</keyword>
<dbReference type="PANTHER" id="PTHR33146:SF29">
    <property type="entry name" value="S1_P1 NUCLEASE"/>
    <property type="match status" value="1"/>
</dbReference>
<dbReference type="PANTHER" id="PTHR33146">
    <property type="entry name" value="ENDONUCLEASE 4"/>
    <property type="match status" value="1"/>
</dbReference>
<proteinExistence type="inferred from homology"/>
<evidence type="ECO:0000313" key="9">
    <source>
        <dbReference type="EMBL" id="OSD08209.1"/>
    </source>
</evidence>
<dbReference type="InterPro" id="IPR008947">
    <property type="entry name" value="PLipase_C/P1_nuclease_dom_sf"/>
</dbReference>
<keyword evidence="7" id="KW-0325">Glycoprotein</keyword>
<reference evidence="9 10" key="1">
    <citation type="journal article" date="2015" name="Biotechnol. Biofuels">
        <title>Enhanced degradation of softwood versus hardwood by the white-rot fungus Pycnoporus coccineus.</title>
        <authorList>
            <person name="Couturier M."/>
            <person name="Navarro D."/>
            <person name="Chevret D."/>
            <person name="Henrissat B."/>
            <person name="Piumi F."/>
            <person name="Ruiz-Duenas F.J."/>
            <person name="Martinez A.T."/>
            <person name="Grigoriev I.V."/>
            <person name="Riley R."/>
            <person name="Lipzen A."/>
            <person name="Berrin J.G."/>
            <person name="Master E.R."/>
            <person name="Rosso M.N."/>
        </authorList>
    </citation>
    <scope>NUCLEOTIDE SEQUENCE [LARGE SCALE GENOMIC DNA]</scope>
    <source>
        <strain evidence="9 10">BRFM310</strain>
    </source>
</reference>
<keyword evidence="4" id="KW-0255">Endonuclease</keyword>
<evidence type="ECO:0000256" key="1">
    <source>
        <dbReference type="ARBA" id="ARBA00009547"/>
    </source>
</evidence>
<dbReference type="AlphaFoldDB" id="A0A1Y2J470"/>
<comment type="similarity">
    <text evidence="1">Belongs to the nuclease type I family.</text>
</comment>
<dbReference type="GO" id="GO:0046872">
    <property type="term" value="F:metal ion binding"/>
    <property type="evidence" value="ECO:0007669"/>
    <property type="project" value="UniProtKB-KW"/>
</dbReference>
<dbReference type="GO" id="GO:0004519">
    <property type="term" value="F:endonuclease activity"/>
    <property type="evidence" value="ECO:0007669"/>
    <property type="project" value="UniProtKB-KW"/>
</dbReference>
<evidence type="ECO:0000256" key="3">
    <source>
        <dbReference type="ARBA" id="ARBA00022723"/>
    </source>
</evidence>
<evidence type="ECO:0000313" key="10">
    <source>
        <dbReference type="Proteomes" id="UP000193067"/>
    </source>
</evidence>
<keyword evidence="3" id="KW-0479">Metal-binding</keyword>
<dbReference type="Pfam" id="PF02265">
    <property type="entry name" value="S1-P1_nuclease"/>
    <property type="match status" value="1"/>
</dbReference>
<dbReference type="Gene3D" id="1.10.575.10">
    <property type="entry name" value="P1 Nuclease"/>
    <property type="match status" value="1"/>
</dbReference>
<keyword evidence="10" id="KW-1185">Reference proteome</keyword>